<evidence type="ECO:0000259" key="3">
    <source>
        <dbReference type="PROSITE" id="PS51462"/>
    </source>
</evidence>
<sequence>MTCEGVSQLISTEPLPEKEAVWTKLVKKIYKDPNGVTRTWESAERTTRPTNCDIDGVGIVAIVEKETGPEIVLQKQYRPPIDKVVVELPAGLVDEGETAEEAAIRELKEETGYVAEVLETSPVMFNDPGFCNTNLRMVHVTVDMNRPENQDPRPQLEENEFIEVFLVRLADLWDECIKLEAQGYAIDARIANLAEGIEIAKKFGF</sequence>
<protein>
    <recommendedName>
        <fullName evidence="3">Nudix hydrolase domain-containing protein</fullName>
    </recommendedName>
</protein>
<accession>A0ABR3VHP3</accession>
<dbReference type="InterPro" id="IPR000086">
    <property type="entry name" value="NUDIX_hydrolase_dom"/>
</dbReference>
<dbReference type="Proteomes" id="UP001583172">
    <property type="component" value="Unassembled WGS sequence"/>
</dbReference>
<dbReference type="CDD" id="cd18888">
    <property type="entry name" value="NUDIX_ADPRase_Nudt5"/>
    <property type="match status" value="1"/>
</dbReference>
<dbReference type="InterPro" id="IPR020084">
    <property type="entry name" value="NUDIX_hydrolase_CS"/>
</dbReference>
<dbReference type="PROSITE" id="PS51462">
    <property type="entry name" value="NUDIX"/>
    <property type="match status" value="1"/>
</dbReference>
<proteinExistence type="inferred from homology"/>
<organism evidence="4 5">
    <name type="scientific">Humicola insolens</name>
    <name type="common">Soft-rot fungus</name>
    <dbReference type="NCBI Taxonomy" id="85995"/>
    <lineage>
        <taxon>Eukaryota</taxon>
        <taxon>Fungi</taxon>
        <taxon>Dikarya</taxon>
        <taxon>Ascomycota</taxon>
        <taxon>Pezizomycotina</taxon>
        <taxon>Sordariomycetes</taxon>
        <taxon>Sordariomycetidae</taxon>
        <taxon>Sordariales</taxon>
        <taxon>Chaetomiaceae</taxon>
        <taxon>Mycothermus</taxon>
    </lineage>
</organism>
<evidence type="ECO:0000313" key="4">
    <source>
        <dbReference type="EMBL" id="KAL1841052.1"/>
    </source>
</evidence>
<comment type="caution">
    <text evidence="4">The sequence shown here is derived from an EMBL/GenBank/DDBJ whole genome shotgun (WGS) entry which is preliminary data.</text>
</comment>
<comment type="similarity">
    <text evidence="2">Belongs to the Nudix hydrolase family.</text>
</comment>
<name>A0ABR3VHP3_HUMIN</name>
<dbReference type="InterPro" id="IPR015797">
    <property type="entry name" value="NUDIX_hydrolase-like_dom_sf"/>
</dbReference>
<evidence type="ECO:0000313" key="5">
    <source>
        <dbReference type="Proteomes" id="UP001583172"/>
    </source>
</evidence>
<evidence type="ECO:0000256" key="1">
    <source>
        <dbReference type="ARBA" id="ARBA00022801"/>
    </source>
</evidence>
<evidence type="ECO:0000256" key="2">
    <source>
        <dbReference type="RuleBase" id="RU003476"/>
    </source>
</evidence>
<dbReference type="PANTHER" id="PTHR11839">
    <property type="entry name" value="UDP/ADP-SUGAR PYROPHOSPHATASE"/>
    <property type="match status" value="1"/>
</dbReference>
<dbReference type="EMBL" id="JAZGSY010000088">
    <property type="protein sequence ID" value="KAL1841052.1"/>
    <property type="molecule type" value="Genomic_DNA"/>
</dbReference>
<dbReference type="SUPFAM" id="SSF55811">
    <property type="entry name" value="Nudix"/>
    <property type="match status" value="1"/>
</dbReference>
<dbReference type="Pfam" id="PF00293">
    <property type="entry name" value="NUDIX"/>
    <property type="match status" value="1"/>
</dbReference>
<dbReference type="InterPro" id="IPR020476">
    <property type="entry name" value="Nudix_hydrolase"/>
</dbReference>
<dbReference type="PROSITE" id="PS00893">
    <property type="entry name" value="NUDIX_BOX"/>
    <property type="match status" value="1"/>
</dbReference>
<gene>
    <name evidence="4" type="ORF">VTJ49DRAFT_7436</name>
</gene>
<dbReference type="PANTHER" id="PTHR11839:SF1">
    <property type="entry name" value="ADP-SUGAR PYROPHOSPHATASE"/>
    <property type="match status" value="1"/>
</dbReference>
<dbReference type="Gene3D" id="3.90.79.10">
    <property type="entry name" value="Nucleoside Triphosphate Pyrophosphohydrolase"/>
    <property type="match status" value="1"/>
</dbReference>
<keyword evidence="5" id="KW-1185">Reference proteome</keyword>
<reference evidence="4 5" key="1">
    <citation type="journal article" date="2024" name="Commun. Biol.">
        <title>Comparative genomic analysis of thermophilic fungi reveals convergent evolutionary adaptations and gene losses.</title>
        <authorList>
            <person name="Steindorff A.S."/>
            <person name="Aguilar-Pontes M.V."/>
            <person name="Robinson A.J."/>
            <person name="Andreopoulos B."/>
            <person name="LaButti K."/>
            <person name="Kuo A."/>
            <person name="Mondo S."/>
            <person name="Riley R."/>
            <person name="Otillar R."/>
            <person name="Haridas S."/>
            <person name="Lipzen A."/>
            <person name="Grimwood J."/>
            <person name="Schmutz J."/>
            <person name="Clum A."/>
            <person name="Reid I.D."/>
            <person name="Moisan M.C."/>
            <person name="Butler G."/>
            <person name="Nguyen T.T.M."/>
            <person name="Dewar K."/>
            <person name="Conant G."/>
            <person name="Drula E."/>
            <person name="Henrissat B."/>
            <person name="Hansel C."/>
            <person name="Singer S."/>
            <person name="Hutchinson M.I."/>
            <person name="de Vries R.P."/>
            <person name="Natvig D.O."/>
            <person name="Powell A.J."/>
            <person name="Tsang A."/>
            <person name="Grigoriev I.V."/>
        </authorList>
    </citation>
    <scope>NUCLEOTIDE SEQUENCE [LARGE SCALE GENOMIC DNA]</scope>
    <source>
        <strain evidence="4 5">CBS 620.91</strain>
    </source>
</reference>
<feature type="domain" description="Nudix hydrolase" evidence="3">
    <location>
        <begin position="52"/>
        <end position="189"/>
    </location>
</feature>
<dbReference type="PRINTS" id="PR00502">
    <property type="entry name" value="NUDIXFAMILY"/>
</dbReference>
<keyword evidence="1 2" id="KW-0378">Hydrolase</keyword>